<dbReference type="Pfam" id="PF25164">
    <property type="entry name" value="CoiA_N"/>
    <property type="match status" value="1"/>
</dbReference>
<dbReference type="STRING" id="1423725.FC19_GL001304"/>
<dbReference type="InterPro" id="IPR057253">
    <property type="entry name" value="CoiA-like_N"/>
</dbReference>
<accession>A0A0R2CVF5</accession>
<dbReference type="PATRIC" id="fig|1423725.3.peg.1343"/>
<dbReference type="InterPro" id="IPR010330">
    <property type="entry name" value="CoiA_nuc"/>
</dbReference>
<dbReference type="Proteomes" id="UP000051015">
    <property type="component" value="Unassembled WGS sequence"/>
</dbReference>
<evidence type="ECO:0000313" key="3">
    <source>
        <dbReference type="EMBL" id="KRM95825.1"/>
    </source>
</evidence>
<gene>
    <name evidence="3" type="ORF">FC19_GL001304</name>
</gene>
<evidence type="ECO:0000259" key="1">
    <source>
        <dbReference type="Pfam" id="PF06054"/>
    </source>
</evidence>
<dbReference type="EMBL" id="AYZD01000018">
    <property type="protein sequence ID" value="KRM95825.1"/>
    <property type="molecule type" value="Genomic_DNA"/>
</dbReference>
<evidence type="ECO:0000259" key="2">
    <source>
        <dbReference type="Pfam" id="PF25164"/>
    </source>
</evidence>
<reference evidence="3 4" key="1">
    <citation type="journal article" date="2015" name="Genome Announc.">
        <title>Expanding the biotechnology potential of lactobacilli through comparative genomics of 213 strains and associated genera.</title>
        <authorList>
            <person name="Sun Z."/>
            <person name="Harris H.M."/>
            <person name="McCann A."/>
            <person name="Guo C."/>
            <person name="Argimon S."/>
            <person name="Zhang W."/>
            <person name="Yang X."/>
            <person name="Jeffery I.B."/>
            <person name="Cooney J.C."/>
            <person name="Kagawa T.F."/>
            <person name="Liu W."/>
            <person name="Song Y."/>
            <person name="Salvetti E."/>
            <person name="Wrobel A."/>
            <person name="Rasinkangas P."/>
            <person name="Parkhill J."/>
            <person name="Rea M.C."/>
            <person name="O'Sullivan O."/>
            <person name="Ritari J."/>
            <person name="Douillard F.P."/>
            <person name="Paul Ross R."/>
            <person name="Yang R."/>
            <person name="Briner A.E."/>
            <person name="Felis G.E."/>
            <person name="de Vos W.M."/>
            <person name="Barrangou R."/>
            <person name="Klaenhammer T.R."/>
            <person name="Caufield P.W."/>
            <person name="Cui Y."/>
            <person name="Zhang H."/>
            <person name="O'Toole P.W."/>
        </authorList>
    </citation>
    <scope>NUCLEOTIDE SEQUENCE [LARGE SCALE GENOMIC DNA]</scope>
    <source>
        <strain evidence="3 4">DSM 21051</strain>
    </source>
</reference>
<dbReference type="OrthoDB" id="3784230at2"/>
<name>A0A0R2CVF5_9LACO</name>
<feature type="domain" description="Competence protein CoiA nuclease-like" evidence="1">
    <location>
        <begin position="62"/>
        <end position="188"/>
    </location>
</feature>
<sequence>MGVGLMLVAESKNGSILAGHAKQGEYYWCPGCKAELILKKGNFKISHFAHKKKTCQIFSEGETSEHLAGKKEIFAAYKNAGYTGALEQHIKVLNQRPDILIRFRDEKTIAIEFQCAPLNLKKLYSRSEGYRNSGLKFCWILGQRYKVGRRLTQQIGQFMQWTKKLGFYLLYFDTLSSRFELIYGIQQIDFLPVRYYRFCTGNVDKLKEFMSKNHKITYHTLTREECFRQKNNFFKSCSRSLGNFRRLQEYVYQKGFRLQELEPLILKKKYGIPLFYEKELYWRTETLLQQGEIPMGNKKRLDYLQKIDKYLFKVPFIDRKRFEEQLIIELQGKTSQQLS</sequence>
<protein>
    <submittedName>
        <fullName evidence="3">Competence protein transcription factor</fullName>
    </submittedName>
</protein>
<feature type="domain" description="Competence protein CoiA-like N-terminal" evidence="2">
    <location>
        <begin position="21"/>
        <end position="58"/>
    </location>
</feature>
<keyword evidence="4" id="KW-1185">Reference proteome</keyword>
<evidence type="ECO:0000313" key="4">
    <source>
        <dbReference type="Proteomes" id="UP000051015"/>
    </source>
</evidence>
<organism evidence="3 4">
    <name type="scientific">Liquorilactobacillus aquaticus DSM 21051</name>
    <dbReference type="NCBI Taxonomy" id="1423725"/>
    <lineage>
        <taxon>Bacteria</taxon>
        <taxon>Bacillati</taxon>
        <taxon>Bacillota</taxon>
        <taxon>Bacilli</taxon>
        <taxon>Lactobacillales</taxon>
        <taxon>Lactobacillaceae</taxon>
        <taxon>Liquorilactobacillus</taxon>
    </lineage>
</organism>
<comment type="caution">
    <text evidence="3">The sequence shown here is derived from an EMBL/GenBank/DDBJ whole genome shotgun (WGS) entry which is preliminary data.</text>
</comment>
<proteinExistence type="predicted"/>
<dbReference type="AlphaFoldDB" id="A0A0R2CVF5"/>
<dbReference type="Pfam" id="PF06054">
    <property type="entry name" value="CoiA_nuc"/>
    <property type="match status" value="1"/>
</dbReference>